<feature type="binding site" evidence="7 10">
    <location>
        <position position="313"/>
    </location>
    <ligand>
        <name>Mg(2+)</name>
        <dbReference type="ChEBI" id="CHEBI:18420"/>
    </ligand>
</feature>
<feature type="binding site" evidence="7 10">
    <location>
        <position position="376"/>
    </location>
    <ligand>
        <name>Mg(2+)</name>
        <dbReference type="ChEBI" id="CHEBI:18420"/>
    </ligand>
</feature>
<dbReference type="CDD" id="cd00715">
    <property type="entry name" value="GPATase_N"/>
    <property type="match status" value="1"/>
</dbReference>
<dbReference type="Pfam" id="PF13537">
    <property type="entry name" value="GATase_7"/>
    <property type="match status" value="1"/>
</dbReference>
<comment type="cofactor">
    <cofactor evidence="7 10">
        <name>Mg(2+)</name>
        <dbReference type="ChEBI" id="CHEBI:18420"/>
    </cofactor>
    <text evidence="7 10">Binds 1 Mg(2+) ion per subunit.</text>
</comment>
<evidence type="ECO:0000256" key="6">
    <source>
        <dbReference type="ARBA" id="ARBA00022962"/>
    </source>
</evidence>
<evidence type="ECO:0000313" key="13">
    <source>
        <dbReference type="EMBL" id="ADK82223.1"/>
    </source>
</evidence>
<comment type="pathway">
    <text evidence="1 7 8">Purine metabolism; IMP biosynthesis via de novo pathway; N(1)-(5-phospho-D-ribosyl)glycinamide from 5-phospho-alpha-D-ribose 1-diphosphate: step 1/2.</text>
</comment>
<dbReference type="InterPro" id="IPR029055">
    <property type="entry name" value="Ntn_hydrolases_N"/>
</dbReference>
<dbReference type="InterPro" id="IPR005854">
    <property type="entry name" value="PurF"/>
</dbReference>
<dbReference type="AlphaFoldDB" id="E1R4Y5"/>
<dbReference type="InterPro" id="IPR017932">
    <property type="entry name" value="GATase_2_dom"/>
</dbReference>
<dbReference type="PIRSF" id="PIRSF000485">
    <property type="entry name" value="Amd_phspho_trans"/>
    <property type="match status" value="1"/>
</dbReference>
<dbReference type="NCBIfam" id="TIGR01134">
    <property type="entry name" value="purF"/>
    <property type="match status" value="1"/>
</dbReference>
<dbReference type="HAMAP" id="MF_01931">
    <property type="entry name" value="PurF"/>
    <property type="match status" value="1"/>
</dbReference>
<dbReference type="KEGG" id="ssm:Spirs_3125"/>
<feature type="binding site" evidence="7 11">
    <location>
        <position position="412"/>
    </location>
    <ligand>
        <name>[4Fe-4S] cluster</name>
        <dbReference type="ChEBI" id="CHEBI:49883"/>
    </ligand>
</feature>
<evidence type="ECO:0000256" key="10">
    <source>
        <dbReference type="PIRSR" id="PIRSR000485-2"/>
    </source>
</evidence>
<dbReference type="MEROPS" id="C44.001"/>
<dbReference type="Gene3D" id="3.40.50.2020">
    <property type="match status" value="1"/>
</dbReference>
<keyword evidence="14" id="KW-1185">Reference proteome</keyword>
<dbReference type="SUPFAM" id="SSF53271">
    <property type="entry name" value="PRTase-like"/>
    <property type="match status" value="1"/>
</dbReference>
<sequence length="481" mass="50924">MNSLLAPVEAADDKLHEECGVFAVCAKKDSAPSVDPVHVVLGGLTALQHRGQESSGIILGGFEDPARIEVAKSAGLVASLIDSGDVLRLDREGATVALGHVRYSTTGGSGVENAQPLVAHTKKGAVALAHNGNLVNSQLLRELLEEGGSVFRTQSDSEVMLNLIARSLAKKSALEAVRDAVRTVQGSYALAVLADGKLIAARDKNGIRPLCVGELGEYWVVSSETCALDAIGAKFLRDVEPGEIIVADGEGIAGSNQEEKTETRTCSFEYIYFARPDSVIDGIGVYGARVRSGHQLFKEAPVKADLVTGVPDSGIPAAAGFSEASGIPYGMSLVKNRYVGRSFIAPNQDDRERRVALKHNALKEAVKGMRIVLIDDSIVRGTTMRSLVSKLKGAGATEVHIRIAAPPVAFPCYFGIDTPYREDLVSNKYDIEELARRVGADSLAFLSVEGLVQALSGTMGFCTGCFTGVYPMGAPKPGRED</sequence>
<keyword evidence="7 11" id="KW-0408">Iron</keyword>
<dbReference type="GO" id="GO:0009113">
    <property type="term" value="P:purine nucleobase biosynthetic process"/>
    <property type="evidence" value="ECO:0007669"/>
    <property type="project" value="UniProtKB-UniRule"/>
</dbReference>
<dbReference type="InterPro" id="IPR000836">
    <property type="entry name" value="PRTase_dom"/>
</dbReference>
<dbReference type="GO" id="GO:0004044">
    <property type="term" value="F:amidophosphoribosyltransferase activity"/>
    <property type="evidence" value="ECO:0007669"/>
    <property type="project" value="UniProtKB-UniRule"/>
</dbReference>
<feature type="binding site" evidence="7 11">
    <location>
        <position position="462"/>
    </location>
    <ligand>
        <name>[4Fe-4S] cluster</name>
        <dbReference type="ChEBI" id="CHEBI:49883"/>
    </ligand>
</feature>
<dbReference type="HOGENOM" id="CLU_022389_3_1_12"/>
<evidence type="ECO:0000259" key="12">
    <source>
        <dbReference type="PROSITE" id="PS51278"/>
    </source>
</evidence>
<dbReference type="InterPro" id="IPR035584">
    <property type="entry name" value="PurF_N"/>
</dbReference>
<keyword evidence="7 11" id="KW-0411">Iron-sulfur</keyword>
<evidence type="ECO:0000256" key="7">
    <source>
        <dbReference type="HAMAP-Rule" id="MF_01931"/>
    </source>
</evidence>
<dbReference type="GO" id="GO:0051539">
    <property type="term" value="F:4 iron, 4 sulfur cluster binding"/>
    <property type="evidence" value="ECO:0007669"/>
    <property type="project" value="UniProtKB-KW"/>
</dbReference>
<name>E1R4Y5_SEDSS</name>
<dbReference type="Gene3D" id="3.60.20.10">
    <property type="entry name" value="Glutamine Phosphoribosylpyrophosphate, subunit 1, domain 1"/>
    <property type="match status" value="1"/>
</dbReference>
<evidence type="ECO:0000256" key="2">
    <source>
        <dbReference type="ARBA" id="ARBA00010138"/>
    </source>
</evidence>
<feature type="binding site" evidence="7 11">
    <location>
        <position position="266"/>
    </location>
    <ligand>
        <name>[4Fe-4S] cluster</name>
        <dbReference type="ChEBI" id="CHEBI:49883"/>
    </ligand>
</feature>
<dbReference type="EC" id="2.4.2.14" evidence="7"/>
<evidence type="ECO:0000256" key="3">
    <source>
        <dbReference type="ARBA" id="ARBA00022676"/>
    </source>
</evidence>
<evidence type="ECO:0000256" key="8">
    <source>
        <dbReference type="PIRNR" id="PIRNR000485"/>
    </source>
</evidence>
<dbReference type="RefSeq" id="WP_013255682.1">
    <property type="nucleotide sequence ID" value="NC_014364.1"/>
</dbReference>
<keyword evidence="4 7" id="KW-0808">Transferase</keyword>
<comment type="cofactor">
    <cofactor evidence="7 11">
        <name>[4Fe-4S] cluster</name>
        <dbReference type="ChEBI" id="CHEBI:49883"/>
    </cofactor>
    <text evidence="7 11">Binds 1 [4Fe-4S] cluster per subunit.</text>
</comment>
<dbReference type="Proteomes" id="UP000002318">
    <property type="component" value="Chromosome"/>
</dbReference>
<keyword evidence="7 10" id="KW-0460">Magnesium</keyword>
<keyword evidence="6 7" id="KW-0315">Glutamine amidotransferase</keyword>
<dbReference type="OrthoDB" id="9801213at2"/>
<dbReference type="UniPathway" id="UPA00074">
    <property type="reaction ID" value="UER00124"/>
</dbReference>
<protein>
    <recommendedName>
        <fullName evidence="7">Amidophosphoribosyltransferase</fullName>
        <shortName evidence="7">ATase</shortName>
        <ecNumber evidence="7">2.4.2.14</ecNumber>
    </recommendedName>
    <alternativeName>
        <fullName evidence="7">Glutamine phosphoribosylpyrophosphate amidotransferase</fullName>
        <shortName evidence="7">GPATase</shortName>
    </alternativeName>
</protein>
<feature type="active site" description="Nucleophile" evidence="7 9">
    <location>
        <position position="19"/>
    </location>
</feature>
<evidence type="ECO:0000256" key="11">
    <source>
        <dbReference type="PIRSR" id="PIRSR000485-3"/>
    </source>
</evidence>
<dbReference type="GO" id="GO:0006189">
    <property type="term" value="P:'de novo' IMP biosynthetic process"/>
    <property type="evidence" value="ECO:0007669"/>
    <property type="project" value="UniProtKB-UniRule"/>
</dbReference>
<evidence type="ECO:0000256" key="1">
    <source>
        <dbReference type="ARBA" id="ARBA00005209"/>
    </source>
</evidence>
<dbReference type="GO" id="GO:0000287">
    <property type="term" value="F:magnesium ion binding"/>
    <property type="evidence" value="ECO:0007669"/>
    <property type="project" value="UniProtKB-UniRule"/>
</dbReference>
<dbReference type="STRING" id="573413.Spirs_3125"/>
<dbReference type="CDD" id="cd06223">
    <property type="entry name" value="PRTases_typeI"/>
    <property type="match status" value="1"/>
</dbReference>
<feature type="binding site" evidence="7 11">
    <location>
        <position position="465"/>
    </location>
    <ligand>
        <name>[4Fe-4S] cluster</name>
        <dbReference type="ChEBI" id="CHEBI:49883"/>
    </ligand>
</feature>
<evidence type="ECO:0000256" key="4">
    <source>
        <dbReference type="ARBA" id="ARBA00022679"/>
    </source>
</evidence>
<dbReference type="PROSITE" id="PS51278">
    <property type="entry name" value="GATASE_TYPE_2"/>
    <property type="match status" value="1"/>
</dbReference>
<keyword evidence="7" id="KW-0004">4Fe-4S</keyword>
<comment type="function">
    <text evidence="7">Catalyzes the formation of phosphoribosylamine from phosphoribosylpyrophosphate (PRPP) and glutamine.</text>
</comment>
<dbReference type="SUPFAM" id="SSF56235">
    <property type="entry name" value="N-terminal nucleophile aminohydrolases (Ntn hydrolases)"/>
    <property type="match status" value="1"/>
</dbReference>
<keyword evidence="5 7" id="KW-0658">Purine biosynthesis</keyword>
<dbReference type="eggNOG" id="COG0034">
    <property type="taxonomic scope" value="Bacteria"/>
</dbReference>
<proteinExistence type="inferred from homology"/>
<keyword evidence="7 10" id="KW-0479">Metal-binding</keyword>
<comment type="catalytic activity">
    <reaction evidence="7 8">
        <text>5-phospho-beta-D-ribosylamine + L-glutamate + diphosphate = 5-phospho-alpha-D-ribose 1-diphosphate + L-glutamine + H2O</text>
        <dbReference type="Rhea" id="RHEA:14905"/>
        <dbReference type="ChEBI" id="CHEBI:15377"/>
        <dbReference type="ChEBI" id="CHEBI:29985"/>
        <dbReference type="ChEBI" id="CHEBI:33019"/>
        <dbReference type="ChEBI" id="CHEBI:58017"/>
        <dbReference type="ChEBI" id="CHEBI:58359"/>
        <dbReference type="ChEBI" id="CHEBI:58681"/>
        <dbReference type="EC" id="2.4.2.14"/>
    </reaction>
</comment>
<reference evidence="13 14" key="1">
    <citation type="journal article" date="2010" name="Stand. Genomic Sci.">
        <title>Complete genome sequence of Spirochaeta smaragdinae type strain (SEBR 4228).</title>
        <authorList>
            <person name="Mavromatis K."/>
            <person name="Yasawong M."/>
            <person name="Chertkov O."/>
            <person name="Lapidus A."/>
            <person name="Lucas S."/>
            <person name="Nolan M."/>
            <person name="Del Rio T.G."/>
            <person name="Tice H."/>
            <person name="Cheng J.F."/>
            <person name="Pitluck S."/>
            <person name="Liolios K."/>
            <person name="Ivanova N."/>
            <person name="Tapia R."/>
            <person name="Han C."/>
            <person name="Bruce D."/>
            <person name="Goodwin L."/>
            <person name="Pati A."/>
            <person name="Chen A."/>
            <person name="Palaniappan K."/>
            <person name="Land M."/>
            <person name="Hauser L."/>
            <person name="Chang Y.J."/>
            <person name="Jeffries C.D."/>
            <person name="Detter J.C."/>
            <person name="Rohde M."/>
            <person name="Brambilla E."/>
            <person name="Spring S."/>
            <person name="Goker M."/>
            <person name="Sikorski J."/>
            <person name="Woyke T."/>
            <person name="Bristow J."/>
            <person name="Eisen J.A."/>
            <person name="Markowitz V."/>
            <person name="Hugenholtz P."/>
            <person name="Klenk H.P."/>
            <person name="Kyrpides N.C."/>
        </authorList>
    </citation>
    <scope>NUCLEOTIDE SEQUENCE [LARGE SCALE GENOMIC DNA]</scope>
    <source>
        <strain evidence="14">DSM 11293 / JCM 15392 / SEBR 4228</strain>
    </source>
</reference>
<evidence type="ECO:0000313" key="14">
    <source>
        <dbReference type="Proteomes" id="UP000002318"/>
    </source>
</evidence>
<comment type="similarity">
    <text evidence="2 7 8">In the C-terminal section; belongs to the purine/pyrimidine phosphoribosyltransferase family.</text>
</comment>
<dbReference type="InterPro" id="IPR029057">
    <property type="entry name" value="PRTase-like"/>
</dbReference>
<keyword evidence="3 7" id="KW-0328">Glycosyltransferase</keyword>
<feature type="binding site" evidence="7 10">
    <location>
        <position position="375"/>
    </location>
    <ligand>
        <name>Mg(2+)</name>
        <dbReference type="ChEBI" id="CHEBI:18420"/>
    </ligand>
</feature>
<evidence type="ECO:0000256" key="5">
    <source>
        <dbReference type="ARBA" id="ARBA00022755"/>
    </source>
</evidence>
<organism evidence="13 14">
    <name type="scientific">Sediminispirochaeta smaragdinae (strain DSM 11293 / JCM 15392 / SEBR 4228)</name>
    <name type="common">Spirochaeta smaragdinae</name>
    <dbReference type="NCBI Taxonomy" id="573413"/>
    <lineage>
        <taxon>Bacteria</taxon>
        <taxon>Pseudomonadati</taxon>
        <taxon>Spirochaetota</taxon>
        <taxon>Spirochaetia</taxon>
        <taxon>Spirochaetales</taxon>
        <taxon>Spirochaetaceae</taxon>
        <taxon>Sediminispirochaeta</taxon>
    </lineage>
</organism>
<gene>
    <name evidence="7" type="primary">purF</name>
    <name evidence="13" type="ordered locus">Spirs_3125</name>
</gene>
<evidence type="ECO:0000256" key="9">
    <source>
        <dbReference type="PIRSR" id="PIRSR000485-1"/>
    </source>
</evidence>
<dbReference type="Pfam" id="PF00156">
    <property type="entry name" value="Pribosyltran"/>
    <property type="match status" value="1"/>
</dbReference>
<accession>E1R4Y5</accession>
<dbReference type="PANTHER" id="PTHR11907">
    <property type="entry name" value="AMIDOPHOSPHORIBOSYLTRANSFERASE"/>
    <property type="match status" value="1"/>
</dbReference>
<feature type="domain" description="Glutamine amidotransferase type-2" evidence="12">
    <location>
        <begin position="19"/>
        <end position="250"/>
    </location>
</feature>
<dbReference type="EMBL" id="CP002116">
    <property type="protein sequence ID" value="ADK82223.1"/>
    <property type="molecule type" value="Genomic_DNA"/>
</dbReference>